<evidence type="ECO:0000256" key="1">
    <source>
        <dbReference type="ARBA" id="ARBA00022737"/>
    </source>
</evidence>
<comment type="caution">
    <text evidence="5">The sequence shown here is derived from an EMBL/GenBank/DDBJ whole genome shotgun (WGS) entry which is preliminary data.</text>
</comment>
<dbReference type="AlphaFoldDB" id="A0A117MQ69"/>
<dbReference type="Gene3D" id="1.25.40.10">
    <property type="entry name" value="Tetratricopeptide repeat domain"/>
    <property type="match status" value="1"/>
</dbReference>
<dbReference type="Pfam" id="PF07719">
    <property type="entry name" value="TPR_2"/>
    <property type="match status" value="1"/>
</dbReference>
<dbReference type="GO" id="GO:0016567">
    <property type="term" value="P:protein ubiquitination"/>
    <property type="evidence" value="ECO:0007669"/>
    <property type="project" value="TreeGrafter"/>
</dbReference>
<dbReference type="Pfam" id="PF14559">
    <property type="entry name" value="TPR_19"/>
    <property type="match status" value="1"/>
</dbReference>
<dbReference type="GO" id="GO:0051301">
    <property type="term" value="P:cell division"/>
    <property type="evidence" value="ECO:0007669"/>
    <property type="project" value="TreeGrafter"/>
</dbReference>
<sequence length="417" mass="44030">MRADRQAVTEDPTVRRAHLLCDVNRPAEAATLATRVLAADPGNVDGWLVLARARILAGDPASALDAALTAGQFAPDLPDAHALTGAALADLERYAEAARAARDVIALDPRRSLGYELLADVLNASGENPAEALAAARTAVRFAPDWPTAHAALGTALAATDRRREAREAFRTALRLDPEHAPAHHGLALLAAQARNPIAAGQLAEAASGFVTVIRIDPGQRAGRDNLDRLLRVFLVRASYLLVVLGYPTARLAHDHPGAARTLALVAVAGPAAYTWRFLRRLGPDLRAYLGDVVSTARMRIVLAGSGTAVALLLTATALPAKATWLCTVVASIMAIAARVLLHFETKDQLYGPGQRTPYRLGTFTLVLIALLSSLVTLLLLAITISTGNIGGVSLSVALAALPVLCVRSLTRRSRRP</sequence>
<accession>A0A117MQ69</accession>
<keyword evidence="1" id="KW-0677">Repeat</keyword>
<protein>
    <submittedName>
        <fullName evidence="5">Uncharacterized protein</fullName>
    </submittedName>
</protein>
<feature type="transmembrane region" description="Helical" evidence="4">
    <location>
        <begin position="230"/>
        <end position="247"/>
    </location>
</feature>
<feature type="transmembrane region" description="Helical" evidence="4">
    <location>
        <begin position="323"/>
        <end position="342"/>
    </location>
</feature>
<gene>
    <name evidence="5" type="ORF">ADL15_26985</name>
</gene>
<dbReference type="PANTHER" id="PTHR12558">
    <property type="entry name" value="CELL DIVISION CYCLE 16,23,27"/>
    <property type="match status" value="1"/>
</dbReference>
<reference evidence="5 6" key="1">
    <citation type="submission" date="2015-10" db="EMBL/GenBank/DDBJ databases">
        <authorList>
            <person name="Gilbert D.G."/>
        </authorList>
    </citation>
    <scope>NUCLEOTIDE SEQUENCE [LARGE SCALE GENOMIC DNA]</scope>
    <source>
        <strain evidence="5 6">NRRL B-16712</strain>
    </source>
</reference>
<keyword evidence="6" id="KW-1185">Reference proteome</keyword>
<name>A0A117MQ69_9ACTN</name>
<dbReference type="InterPro" id="IPR013105">
    <property type="entry name" value="TPR_2"/>
</dbReference>
<dbReference type="Pfam" id="PF13432">
    <property type="entry name" value="TPR_16"/>
    <property type="match status" value="1"/>
</dbReference>
<keyword evidence="2 3" id="KW-0802">TPR repeat</keyword>
<keyword evidence="4" id="KW-0812">Transmembrane</keyword>
<organism evidence="5 6">
    <name type="scientific">Actinoplanes awajinensis subsp. mycoplanecinus</name>
    <dbReference type="NCBI Taxonomy" id="135947"/>
    <lineage>
        <taxon>Bacteria</taxon>
        <taxon>Bacillati</taxon>
        <taxon>Actinomycetota</taxon>
        <taxon>Actinomycetes</taxon>
        <taxon>Micromonosporales</taxon>
        <taxon>Micromonosporaceae</taxon>
        <taxon>Actinoplanes</taxon>
    </lineage>
</organism>
<evidence type="ECO:0000256" key="2">
    <source>
        <dbReference type="ARBA" id="ARBA00022803"/>
    </source>
</evidence>
<evidence type="ECO:0000256" key="3">
    <source>
        <dbReference type="PROSITE-ProRule" id="PRU00339"/>
    </source>
</evidence>
<feature type="repeat" description="TPR" evidence="3">
    <location>
        <begin position="147"/>
        <end position="180"/>
    </location>
</feature>
<dbReference type="EMBL" id="LLZH01000276">
    <property type="protein sequence ID" value="KUL29752.1"/>
    <property type="molecule type" value="Genomic_DNA"/>
</dbReference>
<feature type="transmembrane region" description="Helical" evidence="4">
    <location>
        <begin position="363"/>
        <end position="385"/>
    </location>
</feature>
<dbReference type="Proteomes" id="UP000053244">
    <property type="component" value="Unassembled WGS sequence"/>
</dbReference>
<dbReference type="SUPFAM" id="SSF48452">
    <property type="entry name" value="TPR-like"/>
    <property type="match status" value="1"/>
</dbReference>
<feature type="transmembrane region" description="Helical" evidence="4">
    <location>
        <begin position="259"/>
        <end position="279"/>
    </location>
</feature>
<dbReference type="PANTHER" id="PTHR12558:SF36">
    <property type="entry name" value="ANAPHASE-PROMOTING COMPLEX SUBUNIT 7"/>
    <property type="match status" value="1"/>
</dbReference>
<evidence type="ECO:0000313" key="5">
    <source>
        <dbReference type="EMBL" id="KUL29752.1"/>
    </source>
</evidence>
<feature type="transmembrane region" description="Helical" evidence="4">
    <location>
        <begin position="300"/>
        <end position="317"/>
    </location>
</feature>
<proteinExistence type="predicted"/>
<keyword evidence="4" id="KW-1133">Transmembrane helix</keyword>
<keyword evidence="4" id="KW-0472">Membrane</keyword>
<evidence type="ECO:0000313" key="6">
    <source>
        <dbReference type="Proteomes" id="UP000053244"/>
    </source>
</evidence>
<dbReference type="InterPro" id="IPR011990">
    <property type="entry name" value="TPR-like_helical_dom_sf"/>
</dbReference>
<dbReference type="SMART" id="SM00028">
    <property type="entry name" value="TPR"/>
    <property type="match status" value="4"/>
</dbReference>
<evidence type="ECO:0000256" key="4">
    <source>
        <dbReference type="SAM" id="Phobius"/>
    </source>
</evidence>
<feature type="transmembrane region" description="Helical" evidence="4">
    <location>
        <begin position="391"/>
        <end position="411"/>
    </location>
</feature>
<dbReference type="PROSITE" id="PS50005">
    <property type="entry name" value="TPR"/>
    <property type="match status" value="1"/>
</dbReference>
<dbReference type="InterPro" id="IPR019734">
    <property type="entry name" value="TPR_rpt"/>
</dbReference>